<feature type="domain" description="Reverse transcriptase" evidence="1">
    <location>
        <begin position="4"/>
        <end position="181"/>
    </location>
</feature>
<dbReference type="InterPro" id="IPR001584">
    <property type="entry name" value="Integrase_cat-core"/>
</dbReference>
<dbReference type="Gene3D" id="3.30.70.270">
    <property type="match status" value="2"/>
</dbReference>
<dbReference type="FunFam" id="3.30.70.270:FF:000063">
    <property type="entry name" value="Zinc knuckle domaincontaining protein"/>
    <property type="match status" value="1"/>
</dbReference>
<proteinExistence type="predicted"/>
<dbReference type="SUPFAM" id="SSF56672">
    <property type="entry name" value="DNA/RNA polymerases"/>
    <property type="match status" value="1"/>
</dbReference>
<dbReference type="Pfam" id="PF00078">
    <property type="entry name" value="RVT_1"/>
    <property type="match status" value="1"/>
</dbReference>
<dbReference type="Gene3D" id="3.30.420.10">
    <property type="entry name" value="Ribonuclease H-like superfamily/Ribonuclease H"/>
    <property type="match status" value="1"/>
</dbReference>
<dbReference type="Gene3D" id="1.10.340.70">
    <property type="match status" value="1"/>
</dbReference>
<protein>
    <submittedName>
        <fullName evidence="3">Uncharacterized protein</fullName>
    </submittedName>
</protein>
<organism evidence="3 4">
    <name type="scientific">Patella caerulea</name>
    <name type="common">Rayed Mediterranean limpet</name>
    <dbReference type="NCBI Taxonomy" id="87958"/>
    <lineage>
        <taxon>Eukaryota</taxon>
        <taxon>Metazoa</taxon>
        <taxon>Spiralia</taxon>
        <taxon>Lophotrochozoa</taxon>
        <taxon>Mollusca</taxon>
        <taxon>Gastropoda</taxon>
        <taxon>Patellogastropoda</taxon>
        <taxon>Patelloidea</taxon>
        <taxon>Patellidae</taxon>
        <taxon>Patella</taxon>
    </lineage>
</organism>
<dbReference type="SUPFAM" id="SSF53098">
    <property type="entry name" value="Ribonuclease H-like"/>
    <property type="match status" value="1"/>
</dbReference>
<dbReference type="CDD" id="cd01647">
    <property type="entry name" value="RT_LTR"/>
    <property type="match status" value="1"/>
</dbReference>
<dbReference type="FunFam" id="3.30.420.10:FF:000063">
    <property type="entry name" value="Retrovirus-related Pol polyprotein from transposon 297-like Protein"/>
    <property type="match status" value="1"/>
</dbReference>
<evidence type="ECO:0000259" key="1">
    <source>
        <dbReference type="PROSITE" id="PS50878"/>
    </source>
</evidence>
<reference evidence="3 4" key="1">
    <citation type="submission" date="2024-01" db="EMBL/GenBank/DDBJ databases">
        <title>The genome of the rayed Mediterranean limpet Patella caerulea (Linnaeus, 1758).</title>
        <authorList>
            <person name="Anh-Thu Weber A."/>
            <person name="Halstead-Nussloch G."/>
        </authorList>
    </citation>
    <scope>NUCLEOTIDE SEQUENCE [LARGE SCALE GENOMIC DNA]</scope>
    <source>
        <strain evidence="3">AATW-2023a</strain>
        <tissue evidence="3">Whole specimen</tissue>
    </source>
</reference>
<dbReference type="GO" id="GO:0015074">
    <property type="term" value="P:DNA integration"/>
    <property type="evidence" value="ECO:0007669"/>
    <property type="project" value="InterPro"/>
</dbReference>
<dbReference type="PROSITE" id="PS50878">
    <property type="entry name" value="RT_POL"/>
    <property type="match status" value="1"/>
</dbReference>
<dbReference type="InterPro" id="IPR000477">
    <property type="entry name" value="RT_dom"/>
</dbReference>
<dbReference type="EMBL" id="JAZGQO010000007">
    <property type="protein sequence ID" value="KAK6183195.1"/>
    <property type="molecule type" value="Genomic_DNA"/>
</dbReference>
<dbReference type="InterPro" id="IPR041577">
    <property type="entry name" value="RT_RNaseH_2"/>
</dbReference>
<dbReference type="Pfam" id="PF17921">
    <property type="entry name" value="Integrase_H2C2"/>
    <property type="match status" value="1"/>
</dbReference>
<keyword evidence="4" id="KW-1185">Reference proteome</keyword>
<dbReference type="InterPro" id="IPR043128">
    <property type="entry name" value="Rev_trsase/Diguanyl_cyclase"/>
</dbReference>
<dbReference type="PANTHER" id="PTHR37984:SF9">
    <property type="entry name" value="INTEGRASE CATALYTIC DOMAIN-CONTAINING PROTEIN"/>
    <property type="match status" value="1"/>
</dbReference>
<evidence type="ECO:0000313" key="4">
    <source>
        <dbReference type="Proteomes" id="UP001347796"/>
    </source>
</evidence>
<dbReference type="FunFam" id="1.10.340.70:FF:000003">
    <property type="entry name" value="Protein CBG25708"/>
    <property type="match status" value="1"/>
</dbReference>
<dbReference type="InterPro" id="IPR050951">
    <property type="entry name" value="Retrovirus_Pol_polyprotein"/>
</dbReference>
<dbReference type="PROSITE" id="PS50994">
    <property type="entry name" value="INTEGRASE"/>
    <property type="match status" value="1"/>
</dbReference>
<dbReference type="Proteomes" id="UP001347796">
    <property type="component" value="Unassembled WGS sequence"/>
</dbReference>
<dbReference type="CDD" id="cd09274">
    <property type="entry name" value="RNase_HI_RT_Ty3"/>
    <property type="match status" value="1"/>
</dbReference>
<dbReference type="GO" id="GO:0003676">
    <property type="term" value="F:nucleic acid binding"/>
    <property type="evidence" value="ECO:0007669"/>
    <property type="project" value="InterPro"/>
</dbReference>
<dbReference type="InterPro" id="IPR036397">
    <property type="entry name" value="RNaseH_sf"/>
</dbReference>
<dbReference type="InterPro" id="IPR043502">
    <property type="entry name" value="DNA/RNA_pol_sf"/>
</dbReference>
<accession>A0AAN8Q5D6</accession>
<comment type="caution">
    <text evidence="3">The sequence shown here is derived from an EMBL/GenBank/DDBJ whole genome shotgun (WGS) entry which is preliminary data.</text>
</comment>
<sequence>MLKDGVISKVDEPIDWCFPIVPIDKADGRIRLCVDFTMLNKNVLVENYLLPTVDSTLGQLSGAKYMSKLDANSGFFQIRLSESSRHLTTFMTPFGRFCFHRLPFGINSAPEYFQKRMSQLLDGLNGVLCHMDDILVFGSTLKEHDERLKSILKRLESSGLTLNLNKCLFAQTRMKFLGHIISQSGISPDPDKLKAIKELQPPNDVHGVRRILGVVHQLGKFTPNLTTLTQPLRELLSSAADFNWTDERQKCFDSLKEELCSSHVLKLYNPNHKTKVNADASKFELGAAILKFDPISCYWKPVSFASRTMTSAECNYPQIDKEALGVTWACEKFSEYLVGIKFHIETDHKPLVSLLGTKCVNELPARIQRFRLRLFRYKYTISHVPGKDLILADALSRAPLSNCLDKTDLELSKDCEAMICSVRQNFVKIFSNESRLLEIQKVQHNDPILSKVITYGKRGWPEKSNIISSLKIFHPVRHELTLIDNLLVRNARIVIPESLRSEMLQKLHQGHLGIQKCRERALQSVWWPGLSSHILDLVQNCTQCAEFRAKHSEPLIPTNFPERPWKVIGSDLFYFKGKTYLLVVDYFSRYVEIAALKSLTSSEVILHFKSIFARHGLPEILRSDNGPQYKSYEFKTFAKDFQFTHITSSPIHPQSNGAAEIAVKTVKLLLKKSHDPYKALLAYRSTPLSNGYSPSELLFRRKLRNFVPCLTSKLQPHWPFLNNVREREEQYRKRSKKNFDRRHNVSEKSVLKLNENVYISDLKRHGIVKEILPNRSYLIETVHGIVRRNRINLVPCKPPRNPIYTYADLDCYNDNITDVKHNMPNISVSDFHNPTIPKSPILVRRSNRLRKHPKRLITEI</sequence>
<dbReference type="Pfam" id="PF00665">
    <property type="entry name" value="rve"/>
    <property type="match status" value="1"/>
</dbReference>
<evidence type="ECO:0000313" key="3">
    <source>
        <dbReference type="EMBL" id="KAK6183195.1"/>
    </source>
</evidence>
<dbReference type="Gene3D" id="3.10.10.10">
    <property type="entry name" value="HIV Type 1 Reverse Transcriptase, subunit A, domain 1"/>
    <property type="match status" value="1"/>
</dbReference>
<feature type="domain" description="Integrase catalytic" evidence="2">
    <location>
        <begin position="560"/>
        <end position="672"/>
    </location>
</feature>
<dbReference type="InterPro" id="IPR041588">
    <property type="entry name" value="Integrase_H2C2"/>
</dbReference>
<evidence type="ECO:0000259" key="2">
    <source>
        <dbReference type="PROSITE" id="PS50994"/>
    </source>
</evidence>
<dbReference type="InterPro" id="IPR012337">
    <property type="entry name" value="RNaseH-like_sf"/>
</dbReference>
<dbReference type="PANTHER" id="PTHR37984">
    <property type="entry name" value="PROTEIN CBG26694"/>
    <property type="match status" value="1"/>
</dbReference>
<dbReference type="Pfam" id="PF17919">
    <property type="entry name" value="RT_RNaseH_2"/>
    <property type="match status" value="1"/>
</dbReference>
<dbReference type="AlphaFoldDB" id="A0AAN8Q5D6"/>
<name>A0AAN8Q5D6_PATCE</name>
<gene>
    <name evidence="3" type="ORF">SNE40_010722</name>
</gene>